<dbReference type="Proteomes" id="UP000076532">
    <property type="component" value="Unassembled WGS sequence"/>
</dbReference>
<dbReference type="AlphaFoldDB" id="A0A167TQ68"/>
<gene>
    <name evidence="2" type="ORF">FIBSPDRAFT_1055437</name>
</gene>
<evidence type="ECO:0000256" key="1">
    <source>
        <dbReference type="SAM" id="SignalP"/>
    </source>
</evidence>
<reference evidence="2 3" key="1">
    <citation type="journal article" date="2016" name="Mol. Biol. Evol.">
        <title>Comparative Genomics of Early-Diverging Mushroom-Forming Fungi Provides Insights into the Origins of Lignocellulose Decay Capabilities.</title>
        <authorList>
            <person name="Nagy L.G."/>
            <person name="Riley R."/>
            <person name="Tritt A."/>
            <person name="Adam C."/>
            <person name="Daum C."/>
            <person name="Floudas D."/>
            <person name="Sun H."/>
            <person name="Yadav J.S."/>
            <person name="Pangilinan J."/>
            <person name="Larsson K.H."/>
            <person name="Matsuura K."/>
            <person name="Barry K."/>
            <person name="Labutti K."/>
            <person name="Kuo R."/>
            <person name="Ohm R.A."/>
            <person name="Bhattacharya S.S."/>
            <person name="Shirouzu T."/>
            <person name="Yoshinaga Y."/>
            <person name="Martin F.M."/>
            <person name="Grigoriev I.V."/>
            <person name="Hibbett D.S."/>
        </authorList>
    </citation>
    <scope>NUCLEOTIDE SEQUENCE [LARGE SCALE GENOMIC DNA]</scope>
    <source>
        <strain evidence="2 3">CBS 109695</strain>
    </source>
</reference>
<keyword evidence="3" id="KW-1185">Reference proteome</keyword>
<protein>
    <submittedName>
        <fullName evidence="2">Uncharacterized protein</fullName>
    </submittedName>
</protein>
<evidence type="ECO:0000313" key="3">
    <source>
        <dbReference type="Proteomes" id="UP000076532"/>
    </source>
</evidence>
<dbReference type="EMBL" id="KV418146">
    <property type="protein sequence ID" value="KZP03168.1"/>
    <property type="molecule type" value="Genomic_DNA"/>
</dbReference>
<accession>A0A167TQ68</accession>
<name>A0A167TQ68_9AGAM</name>
<feature type="signal peptide" evidence="1">
    <location>
        <begin position="1"/>
        <end position="18"/>
    </location>
</feature>
<evidence type="ECO:0000313" key="2">
    <source>
        <dbReference type="EMBL" id="KZP03168.1"/>
    </source>
</evidence>
<keyword evidence="1" id="KW-0732">Signal</keyword>
<sequence length="141" mass="14536">MSAKSSLAAALLAWGSFARTFDELSSGLTACRPPGLNELAAPRFLSADGPVFRLPTNTAPGSQVTPTFYKGNSTGTLYATFYAGTSAEYAKSDSSDTSVTIQKGLVGTLCAVVTTNGPMSPDTNTVASVAVLDFSFDSNFA</sequence>
<proteinExistence type="predicted"/>
<organism evidence="2 3">
    <name type="scientific">Athelia psychrophila</name>
    <dbReference type="NCBI Taxonomy" id="1759441"/>
    <lineage>
        <taxon>Eukaryota</taxon>
        <taxon>Fungi</taxon>
        <taxon>Dikarya</taxon>
        <taxon>Basidiomycota</taxon>
        <taxon>Agaricomycotina</taxon>
        <taxon>Agaricomycetes</taxon>
        <taxon>Agaricomycetidae</taxon>
        <taxon>Atheliales</taxon>
        <taxon>Atheliaceae</taxon>
        <taxon>Athelia</taxon>
    </lineage>
</organism>
<dbReference type="OrthoDB" id="1001765at2759"/>
<feature type="chain" id="PRO_5007892636" evidence="1">
    <location>
        <begin position="19"/>
        <end position="141"/>
    </location>
</feature>